<organism evidence="3 4">
    <name type="scientific">Chryseobacterium wanjuense</name>
    <dbReference type="NCBI Taxonomy" id="356305"/>
    <lineage>
        <taxon>Bacteria</taxon>
        <taxon>Pseudomonadati</taxon>
        <taxon>Bacteroidota</taxon>
        <taxon>Flavobacteriia</taxon>
        <taxon>Flavobacteriales</taxon>
        <taxon>Weeksellaceae</taxon>
        <taxon>Chryseobacterium group</taxon>
        <taxon>Chryseobacterium</taxon>
    </lineage>
</organism>
<evidence type="ECO:0000313" key="4">
    <source>
        <dbReference type="Proteomes" id="UP000199469"/>
    </source>
</evidence>
<dbReference type="OrthoDB" id="1272103at2"/>
<feature type="coiled-coil region" evidence="1">
    <location>
        <begin position="35"/>
        <end position="62"/>
    </location>
</feature>
<keyword evidence="2" id="KW-0472">Membrane</keyword>
<name>A0A1I0S1Y0_9FLAO</name>
<dbReference type="EMBL" id="FOIU01000004">
    <property type="protein sequence ID" value="SEW48598.1"/>
    <property type="molecule type" value="Genomic_DNA"/>
</dbReference>
<dbReference type="STRING" id="356305.SAMN05421841_3839"/>
<protein>
    <submittedName>
        <fullName evidence="3">Uncharacterized protein</fullName>
    </submittedName>
</protein>
<evidence type="ECO:0000313" key="3">
    <source>
        <dbReference type="EMBL" id="SEW48598.1"/>
    </source>
</evidence>
<reference evidence="4" key="1">
    <citation type="submission" date="2016-10" db="EMBL/GenBank/DDBJ databases">
        <authorList>
            <person name="Varghese N."/>
            <person name="Submissions S."/>
        </authorList>
    </citation>
    <scope>NUCLEOTIDE SEQUENCE [LARGE SCALE GENOMIC DNA]</scope>
    <source>
        <strain evidence="4">DSM 17724</strain>
    </source>
</reference>
<evidence type="ECO:0000256" key="2">
    <source>
        <dbReference type="SAM" id="Phobius"/>
    </source>
</evidence>
<gene>
    <name evidence="3" type="ORF">SAMN05421841_3839</name>
</gene>
<dbReference type="AlphaFoldDB" id="A0A1I0S1Y0"/>
<keyword evidence="1" id="KW-0175">Coiled coil</keyword>
<keyword evidence="2" id="KW-0812">Transmembrane</keyword>
<sequence>MDFNIIKIVGLISLIICYIFVRRFFKRVANYTETAGESLETKQEKEGEIKRLNNKIASLEEQLKK</sequence>
<evidence type="ECO:0000256" key="1">
    <source>
        <dbReference type="SAM" id="Coils"/>
    </source>
</evidence>
<feature type="transmembrane region" description="Helical" evidence="2">
    <location>
        <begin position="6"/>
        <end position="25"/>
    </location>
</feature>
<dbReference type="RefSeq" id="WP_089795510.1">
    <property type="nucleotide sequence ID" value="NZ_FOIU01000004.1"/>
</dbReference>
<keyword evidence="4" id="KW-1185">Reference proteome</keyword>
<keyword evidence="2" id="KW-1133">Transmembrane helix</keyword>
<accession>A0A1I0S1Y0</accession>
<proteinExistence type="predicted"/>
<dbReference type="Proteomes" id="UP000199469">
    <property type="component" value="Unassembled WGS sequence"/>
</dbReference>